<evidence type="ECO:0000256" key="1">
    <source>
        <dbReference type="SAM" id="MobiDB-lite"/>
    </source>
</evidence>
<keyword evidence="2" id="KW-0808">Transferase</keyword>
<keyword evidence="2" id="KW-0418">Kinase</keyword>
<keyword evidence="3" id="KW-1185">Reference proteome</keyword>
<reference evidence="2 3" key="1">
    <citation type="submission" date="2015-04" db="EMBL/GenBank/DDBJ databases">
        <title>The draft genome sequence of Fusarium langsethiae, a T-2/HT-2 mycotoxin producer.</title>
        <authorList>
            <person name="Lysoe E."/>
            <person name="Divon H.H."/>
            <person name="Terzi V."/>
            <person name="Orru L."/>
            <person name="Lamontanara A."/>
            <person name="Kolseth A.-K."/>
            <person name="Frandsen R.J."/>
            <person name="Nielsen K."/>
            <person name="Thrane U."/>
        </authorList>
    </citation>
    <scope>NUCLEOTIDE SEQUENCE [LARGE SCALE GENOMIC DNA]</scope>
    <source>
        <strain evidence="2 3">Fl201059</strain>
    </source>
</reference>
<feature type="compositionally biased region" description="Basic and acidic residues" evidence="1">
    <location>
        <begin position="13"/>
        <end position="22"/>
    </location>
</feature>
<evidence type="ECO:0000313" key="3">
    <source>
        <dbReference type="Proteomes" id="UP000037904"/>
    </source>
</evidence>
<dbReference type="Proteomes" id="UP000037904">
    <property type="component" value="Unassembled WGS sequence"/>
</dbReference>
<dbReference type="AlphaFoldDB" id="A0A0N0DBN4"/>
<comment type="caution">
    <text evidence="2">The sequence shown here is derived from an EMBL/GenBank/DDBJ whole genome shotgun (WGS) entry which is preliminary data.</text>
</comment>
<organism evidence="2 3">
    <name type="scientific">Fusarium langsethiae</name>
    <dbReference type="NCBI Taxonomy" id="179993"/>
    <lineage>
        <taxon>Eukaryota</taxon>
        <taxon>Fungi</taxon>
        <taxon>Dikarya</taxon>
        <taxon>Ascomycota</taxon>
        <taxon>Pezizomycotina</taxon>
        <taxon>Sordariomycetes</taxon>
        <taxon>Hypocreomycetidae</taxon>
        <taxon>Hypocreales</taxon>
        <taxon>Nectriaceae</taxon>
        <taxon>Fusarium</taxon>
    </lineage>
</organism>
<name>A0A0N0DBN4_FUSLA</name>
<feature type="compositionally biased region" description="Basic residues" evidence="1">
    <location>
        <begin position="24"/>
        <end position="35"/>
    </location>
</feature>
<accession>A0A0N0DBN4</accession>
<protein>
    <submittedName>
        <fullName evidence="2">Serine threonine protein kinase</fullName>
    </submittedName>
</protein>
<feature type="region of interest" description="Disordered" evidence="1">
    <location>
        <begin position="13"/>
        <end position="35"/>
    </location>
</feature>
<gene>
    <name evidence="2" type="ORF">FLAG1_10161</name>
</gene>
<dbReference type="EMBL" id="JXCE01000490">
    <property type="protein sequence ID" value="KPA37045.1"/>
    <property type="molecule type" value="Genomic_DNA"/>
</dbReference>
<dbReference type="GO" id="GO:0016301">
    <property type="term" value="F:kinase activity"/>
    <property type="evidence" value="ECO:0007669"/>
    <property type="project" value="UniProtKB-KW"/>
</dbReference>
<proteinExistence type="predicted"/>
<evidence type="ECO:0000313" key="2">
    <source>
        <dbReference type="EMBL" id="KPA37045.1"/>
    </source>
</evidence>
<sequence length="317" mass="36005">MEEIERLKKLLEEEQRRHEAGNRRTTKTRGHRKTRNRIATTITQRLFFDNAGSEIDLRNSERDVVENAVQKLVDATYADLTLRTYLGLNGTLTFESHTNLGITDESLSESMDQGVGKHEEKAIGQTTVAIEYKAPHKLSCDEVVTGLDGEIQPDRDMINQEGEGFEFKARRLTTAVVTQLFSYMVGKGTQYGYVCTGETYISLYIPSDPSCVYCSVCIPSLDVEDDDENRLHWTAVAQVYTFVLQAIRSPLPSQAWHNAADQLDTWAVEYDDVPKSIPATLRKVKRTTPYRAQRWKGFTCSPIRTRSQCLPLEDKKV</sequence>